<accession>A0ACB5UCQ1</accession>
<proteinExistence type="predicted"/>
<comment type="caution">
    <text evidence="1">The sequence shown here is derived from an EMBL/GenBank/DDBJ whole genome shotgun (WGS) entry which is preliminary data.</text>
</comment>
<organism evidence="1 2">
    <name type="scientific">Ambrosiozyma monospora</name>
    <name type="common">Yeast</name>
    <name type="synonym">Endomycopsis monosporus</name>
    <dbReference type="NCBI Taxonomy" id="43982"/>
    <lineage>
        <taxon>Eukaryota</taxon>
        <taxon>Fungi</taxon>
        <taxon>Dikarya</taxon>
        <taxon>Ascomycota</taxon>
        <taxon>Saccharomycotina</taxon>
        <taxon>Pichiomycetes</taxon>
        <taxon>Pichiales</taxon>
        <taxon>Pichiaceae</taxon>
        <taxon>Ambrosiozyma</taxon>
    </lineage>
</organism>
<dbReference type="Proteomes" id="UP001165064">
    <property type="component" value="Unassembled WGS sequence"/>
</dbReference>
<sequence>MMELKPKCFKDLNISNQENLKLLEPDVGVEDELQSEFIGVFAFNTIKVISRSLQNSSTLAFNVRSEMTIIGAKPTFSLKFLQILESSYLSMNLNLGSTIIGLMKCLGCLGVVVTVCVPLAEPFPFV</sequence>
<evidence type="ECO:0000313" key="1">
    <source>
        <dbReference type="EMBL" id="GMF08340.1"/>
    </source>
</evidence>
<keyword evidence="2" id="KW-1185">Reference proteome</keyword>
<protein>
    <submittedName>
        <fullName evidence="1">Unnamed protein product</fullName>
    </submittedName>
</protein>
<evidence type="ECO:0000313" key="2">
    <source>
        <dbReference type="Proteomes" id="UP001165064"/>
    </source>
</evidence>
<reference evidence="1" key="1">
    <citation type="submission" date="2023-04" db="EMBL/GenBank/DDBJ databases">
        <title>Ambrosiozyma monospora NBRC 10751.</title>
        <authorList>
            <person name="Ichikawa N."/>
            <person name="Sato H."/>
            <person name="Tonouchi N."/>
        </authorList>
    </citation>
    <scope>NUCLEOTIDE SEQUENCE</scope>
    <source>
        <strain evidence="1">NBRC 10751</strain>
    </source>
</reference>
<name>A0ACB5UCQ1_AMBMO</name>
<gene>
    <name evidence="1" type="ORF">Amon02_001323200</name>
</gene>
<dbReference type="EMBL" id="BSXS01016894">
    <property type="protein sequence ID" value="GMF08340.1"/>
    <property type="molecule type" value="Genomic_DNA"/>
</dbReference>